<reference evidence="1" key="1">
    <citation type="submission" date="2021-03" db="EMBL/GenBank/DDBJ databases">
        <authorList>
            <consortium name="DOE Joint Genome Institute"/>
            <person name="Ahrendt S."/>
            <person name="Looney B.P."/>
            <person name="Miyauchi S."/>
            <person name="Morin E."/>
            <person name="Drula E."/>
            <person name="Courty P.E."/>
            <person name="Chicoki N."/>
            <person name="Fauchery L."/>
            <person name="Kohler A."/>
            <person name="Kuo A."/>
            <person name="Labutti K."/>
            <person name="Pangilinan J."/>
            <person name="Lipzen A."/>
            <person name="Riley R."/>
            <person name="Andreopoulos W."/>
            <person name="He G."/>
            <person name="Johnson J."/>
            <person name="Barry K.W."/>
            <person name="Grigoriev I.V."/>
            <person name="Nagy L."/>
            <person name="Hibbett D."/>
            <person name="Henrissat B."/>
            <person name="Matheny P.B."/>
            <person name="Labbe J."/>
            <person name="Martin F."/>
        </authorList>
    </citation>
    <scope>NUCLEOTIDE SEQUENCE</scope>
    <source>
        <strain evidence="1">HHB10654</strain>
    </source>
</reference>
<accession>A0ACB8TH52</accession>
<name>A0ACB8TH52_9AGAM</name>
<keyword evidence="2" id="KW-1185">Reference proteome</keyword>
<dbReference type="EMBL" id="MU277189">
    <property type="protein sequence ID" value="KAI0067734.1"/>
    <property type="molecule type" value="Genomic_DNA"/>
</dbReference>
<evidence type="ECO:0000313" key="1">
    <source>
        <dbReference type="EMBL" id="KAI0067734.1"/>
    </source>
</evidence>
<organism evidence="1 2">
    <name type="scientific">Artomyces pyxidatus</name>
    <dbReference type="NCBI Taxonomy" id="48021"/>
    <lineage>
        <taxon>Eukaryota</taxon>
        <taxon>Fungi</taxon>
        <taxon>Dikarya</taxon>
        <taxon>Basidiomycota</taxon>
        <taxon>Agaricomycotina</taxon>
        <taxon>Agaricomycetes</taxon>
        <taxon>Russulales</taxon>
        <taxon>Auriscalpiaceae</taxon>
        <taxon>Artomyces</taxon>
    </lineage>
</organism>
<protein>
    <submittedName>
        <fullName evidence="1">Uncharacterized protein</fullName>
    </submittedName>
</protein>
<sequence>MARLSLLALLALTYLSATRATPFESQEALVLNGPPVHTTEGWSWIDCGLETDAIQIQSIDVSPDPPKPGQNMTVTVVAAAQGKVEDGAYADVTVKLGLIKLLQKQFDLCEEARKADTTVQCPVEEGSYTVVQTVELPKEIPQAKFAVSVRAYTKDDDDLFCVDLKVDFMKKPFFKLGW</sequence>
<dbReference type="Proteomes" id="UP000814140">
    <property type="component" value="Unassembled WGS sequence"/>
</dbReference>
<reference evidence="1" key="2">
    <citation type="journal article" date="2022" name="New Phytol.">
        <title>Evolutionary transition to the ectomycorrhizal habit in the genomes of a hyperdiverse lineage of mushroom-forming fungi.</title>
        <authorList>
            <person name="Looney B."/>
            <person name="Miyauchi S."/>
            <person name="Morin E."/>
            <person name="Drula E."/>
            <person name="Courty P.E."/>
            <person name="Kohler A."/>
            <person name="Kuo A."/>
            <person name="LaButti K."/>
            <person name="Pangilinan J."/>
            <person name="Lipzen A."/>
            <person name="Riley R."/>
            <person name="Andreopoulos W."/>
            <person name="He G."/>
            <person name="Johnson J."/>
            <person name="Nolan M."/>
            <person name="Tritt A."/>
            <person name="Barry K.W."/>
            <person name="Grigoriev I.V."/>
            <person name="Nagy L.G."/>
            <person name="Hibbett D."/>
            <person name="Henrissat B."/>
            <person name="Matheny P.B."/>
            <person name="Labbe J."/>
            <person name="Martin F.M."/>
        </authorList>
    </citation>
    <scope>NUCLEOTIDE SEQUENCE</scope>
    <source>
        <strain evidence="1">HHB10654</strain>
    </source>
</reference>
<gene>
    <name evidence="1" type="ORF">BV25DRAFT_1876416</name>
</gene>
<comment type="caution">
    <text evidence="1">The sequence shown here is derived from an EMBL/GenBank/DDBJ whole genome shotgun (WGS) entry which is preliminary data.</text>
</comment>
<proteinExistence type="predicted"/>
<evidence type="ECO:0000313" key="2">
    <source>
        <dbReference type="Proteomes" id="UP000814140"/>
    </source>
</evidence>